<dbReference type="RefSeq" id="WP_194111211.1">
    <property type="nucleotide sequence ID" value="NZ_JADFFL010000003.1"/>
</dbReference>
<dbReference type="AlphaFoldDB" id="A0A929PVQ2"/>
<sequence length="220" mass="24615">MTRKIRTTTGWLAIAMPQQLSDITLGQLIAMQSADKLGDLDAVSILSGTPLADLQNILDVKDLEVFNADVASIAHQIKYLYNSDAIPKTVGFMIDGGKREVKVTNNLSMEPAGAYYASRELIADAIAKHIADHGEDDWQETFSPPLTVCAQILAQYFYCRATGKPYNEAAATEFEEQVRQLPITQALPICKYFFLNYPNLSKPRTSFWHRLLQRWSNARG</sequence>
<dbReference type="EMBL" id="JADFFL010000003">
    <property type="protein sequence ID" value="MBE9662013.1"/>
    <property type="molecule type" value="Genomic_DNA"/>
</dbReference>
<reference evidence="1" key="1">
    <citation type="submission" date="2020-10" db="EMBL/GenBank/DDBJ databases">
        <title>Mucilaginibacter mali sp. nov., isolated from rhizosphere soil of apple orchard.</title>
        <authorList>
            <person name="Lee J.-S."/>
            <person name="Kim H.S."/>
            <person name="Kim J.-S."/>
        </authorList>
    </citation>
    <scope>NUCLEOTIDE SEQUENCE</scope>
    <source>
        <strain evidence="1">KCTC 22746</strain>
    </source>
</reference>
<organism evidence="1 2">
    <name type="scientific">Mucilaginibacter myungsuensis</name>
    <dbReference type="NCBI Taxonomy" id="649104"/>
    <lineage>
        <taxon>Bacteria</taxon>
        <taxon>Pseudomonadati</taxon>
        <taxon>Bacteroidota</taxon>
        <taxon>Sphingobacteriia</taxon>
        <taxon>Sphingobacteriales</taxon>
        <taxon>Sphingobacteriaceae</taxon>
        <taxon>Mucilaginibacter</taxon>
    </lineage>
</organism>
<protein>
    <submittedName>
        <fullName evidence="1">Uncharacterized protein</fullName>
    </submittedName>
</protein>
<gene>
    <name evidence="1" type="ORF">IRJ16_08950</name>
</gene>
<comment type="caution">
    <text evidence="1">The sequence shown here is derived from an EMBL/GenBank/DDBJ whole genome shotgun (WGS) entry which is preliminary data.</text>
</comment>
<accession>A0A929PVQ2</accession>
<proteinExistence type="predicted"/>
<dbReference type="Proteomes" id="UP000622475">
    <property type="component" value="Unassembled WGS sequence"/>
</dbReference>
<evidence type="ECO:0000313" key="2">
    <source>
        <dbReference type="Proteomes" id="UP000622475"/>
    </source>
</evidence>
<name>A0A929PVQ2_9SPHI</name>
<evidence type="ECO:0000313" key="1">
    <source>
        <dbReference type="EMBL" id="MBE9662013.1"/>
    </source>
</evidence>
<keyword evidence="2" id="KW-1185">Reference proteome</keyword>